<dbReference type="EMBL" id="CP121694">
    <property type="protein sequence ID" value="WRO23750.1"/>
    <property type="molecule type" value="Genomic_DNA"/>
</dbReference>
<dbReference type="InterPro" id="IPR011042">
    <property type="entry name" value="6-blade_b-propeller_TolB-like"/>
</dbReference>
<dbReference type="AlphaFoldDB" id="A0AAU0USZ0"/>
<dbReference type="SUPFAM" id="SSF82171">
    <property type="entry name" value="DPP6 N-terminal domain-like"/>
    <property type="match status" value="2"/>
</dbReference>
<dbReference type="PANTHER" id="PTHR36842:SF1">
    <property type="entry name" value="PROTEIN TOLB"/>
    <property type="match status" value="1"/>
</dbReference>
<gene>
    <name evidence="2" type="ORF">MFMK1_003618</name>
</gene>
<organism evidence="2 3">
    <name type="scientific">Metallumcola ferriviriculae</name>
    <dbReference type="NCBI Taxonomy" id="3039180"/>
    <lineage>
        <taxon>Bacteria</taxon>
        <taxon>Bacillati</taxon>
        <taxon>Bacillota</taxon>
        <taxon>Clostridia</taxon>
        <taxon>Neomoorellales</taxon>
        <taxon>Desulfitibacteraceae</taxon>
        <taxon>Metallumcola</taxon>
    </lineage>
</organism>
<dbReference type="KEGG" id="dbc:MFMK1_003618"/>
<feature type="compositionally biased region" description="Polar residues" evidence="1">
    <location>
        <begin position="42"/>
        <end position="55"/>
    </location>
</feature>
<dbReference type="RefSeq" id="WP_366923126.1">
    <property type="nucleotide sequence ID" value="NZ_CP121694.1"/>
</dbReference>
<feature type="region of interest" description="Disordered" evidence="1">
    <location>
        <begin position="29"/>
        <end position="55"/>
    </location>
</feature>
<dbReference type="Proteomes" id="UP001329915">
    <property type="component" value="Chromosome"/>
</dbReference>
<evidence type="ECO:0000313" key="2">
    <source>
        <dbReference type="EMBL" id="WRO23750.1"/>
    </source>
</evidence>
<proteinExistence type="predicted"/>
<dbReference type="PANTHER" id="PTHR36842">
    <property type="entry name" value="PROTEIN TOLB HOMOLOG"/>
    <property type="match status" value="1"/>
</dbReference>
<protein>
    <submittedName>
        <fullName evidence="2">Uncharacterized protein</fullName>
    </submittedName>
</protein>
<name>A0AAU0USZ0_9FIRM</name>
<sequence length="948" mass="106989">MKRHLLVALIIVAVSLTLFGCSSSGSKLKVGETSSGDEDSKTPTQQDSEAEQSITDNEDQELLTSFSIKSVAQDTYNGIAIKTVLPEYPEEDYTISFVNKVGTNLLIGLRSRNVSKFSLITYNLKTASKKEIYKGTGSVGFHSGFKLLNDGKRLVLQISDRALFLYRDKLEVLNEVQLTEDIWSYDISYDGKKIAYSREGDLYVSDIDFSNPQLLVKGIKRTTNDEFYGTWLKRPAQPRWSHDGTKILYIIANYESSEGIEIVSIDGSSKQIIKSEMFGPNRAAWLFNDQKIFVEQVMGASKIYVLDLATSEFEYTKETSPEYSSPSPTEERFFYKAAGNMYDEPSQFYLADASEEYPITPMIKDIVRGAAWSPTGNEVIILTDQQIIILTVSNGLNSSREGQLQVQNGTFQEISARLKQKEDLRKADWSPDKSAVIFSLNNDPWEEMPIYLWKIGQQQPTRLDMKGPSAISWSPNSKYVWISLGTSMQGQGVVLKADTQKQVLSTTTVGNAVWSPDTEWLALGVLSDIRANAVVEPENTVDLGLFNPKDRKLHILAQGDSDYYYMPKKWEGNRLHSIKGYYSTQYQDGTQEEEVRTITENLYDIVPAVPKDEVFKEFDEGSQSIWLVGKGGVKNLVATFEHGLYQAPQISPDKSKISMIRVTESMGESASGFPVVYDIHTGQLKHIGSKVPMFIWTSAWADNSKTLLLDGERILDTENWETAELEYNGNNYNLGAKPSADGAKIAMFTCQGEGSPLKFLLFDGQGQKIKEIATKLYPKISDDGFGPLPVNFYWLSDNKRIVMECWRQQEYLSDIYLFDTDTEQAEKIIDSAHNPALFKDNKLAVLQIQSEPRSYYKTIQIYDLKGNLLSESDFNLGDVRIGEMEWGEKGKRLFINASFIVGNRVDRNGVIIWNIGEDTIEEIIYGPRGTNYFGLNEDEDSLFFMEYK</sequence>
<reference evidence="2 3" key="1">
    <citation type="submission" date="2023-04" db="EMBL/GenBank/DDBJ databases">
        <authorList>
            <person name="Hsu D."/>
        </authorList>
    </citation>
    <scope>NUCLEOTIDE SEQUENCE [LARGE SCALE GENOMIC DNA]</scope>
    <source>
        <strain evidence="2 3">MK1</strain>
    </source>
</reference>
<accession>A0AAU0USZ0</accession>
<dbReference type="PROSITE" id="PS51257">
    <property type="entry name" value="PROKAR_LIPOPROTEIN"/>
    <property type="match status" value="1"/>
</dbReference>
<dbReference type="Gene3D" id="2.120.10.30">
    <property type="entry name" value="TolB, C-terminal domain"/>
    <property type="match status" value="2"/>
</dbReference>
<evidence type="ECO:0000256" key="1">
    <source>
        <dbReference type="SAM" id="MobiDB-lite"/>
    </source>
</evidence>
<evidence type="ECO:0000313" key="3">
    <source>
        <dbReference type="Proteomes" id="UP001329915"/>
    </source>
</evidence>
<keyword evidence="3" id="KW-1185">Reference proteome</keyword>